<dbReference type="Gene3D" id="3.40.50.140">
    <property type="match status" value="1"/>
</dbReference>
<keyword evidence="4" id="KW-0863">Zinc-finger</keyword>
<dbReference type="SUPFAM" id="SSF57783">
    <property type="entry name" value="Zinc beta-ribbon"/>
    <property type="match status" value="2"/>
</dbReference>
<dbReference type="InterPro" id="IPR013824">
    <property type="entry name" value="Topo_IA_cen_sub1"/>
</dbReference>
<dbReference type="SMART" id="SM00437">
    <property type="entry name" value="TOP1Ac"/>
    <property type="match status" value="1"/>
</dbReference>
<dbReference type="InterPro" id="IPR003601">
    <property type="entry name" value="Topo_IA_2"/>
</dbReference>
<evidence type="ECO:0000313" key="13">
    <source>
        <dbReference type="EMBL" id="MBZ2385896.1"/>
    </source>
</evidence>
<dbReference type="Pfam" id="PF01396">
    <property type="entry name" value="Zn_ribbon_Top1"/>
    <property type="match status" value="3"/>
</dbReference>
<feature type="site" description="Interaction with DNA" evidence="10">
    <location>
        <position position="33"/>
    </location>
</feature>
<dbReference type="InterPro" id="IPR013826">
    <property type="entry name" value="Topo_IA_cen_sub3"/>
</dbReference>
<dbReference type="Pfam" id="PF01751">
    <property type="entry name" value="Toprim"/>
    <property type="match status" value="1"/>
</dbReference>
<evidence type="ECO:0000256" key="6">
    <source>
        <dbReference type="ARBA" id="ARBA00022842"/>
    </source>
</evidence>
<dbReference type="InterPro" id="IPR003602">
    <property type="entry name" value="Topo_IA_DNA-bd_dom"/>
</dbReference>
<dbReference type="InterPro" id="IPR005733">
    <property type="entry name" value="TopoI_bac-type"/>
</dbReference>
<feature type="domain" description="Topo IA-type catalytic" evidence="12">
    <location>
        <begin position="129"/>
        <end position="553"/>
    </location>
</feature>
<comment type="subunit">
    <text evidence="10">Monomer.</text>
</comment>
<feature type="site" description="Interaction with DNA" evidence="10">
    <location>
        <position position="140"/>
    </location>
</feature>
<dbReference type="InterPro" id="IPR023406">
    <property type="entry name" value="Topo_IA_AS"/>
</dbReference>
<feature type="site" description="Interaction with DNA" evidence="10">
    <location>
        <position position="484"/>
    </location>
</feature>
<dbReference type="PANTHER" id="PTHR42785">
    <property type="entry name" value="DNA TOPOISOMERASE, TYPE IA, CORE"/>
    <property type="match status" value="1"/>
</dbReference>
<dbReference type="Gene3D" id="3.30.65.10">
    <property type="entry name" value="Bacterial Topoisomerase I, domain 1"/>
    <property type="match status" value="2"/>
</dbReference>
<dbReference type="CDD" id="cd00186">
    <property type="entry name" value="TOP1Ac"/>
    <property type="match status" value="1"/>
</dbReference>
<feature type="site" description="Interaction with DNA" evidence="10">
    <location>
        <position position="300"/>
    </location>
</feature>
<evidence type="ECO:0000256" key="2">
    <source>
        <dbReference type="ARBA" id="ARBA00009446"/>
    </source>
</evidence>
<dbReference type="NCBIfam" id="TIGR01051">
    <property type="entry name" value="topA_bact"/>
    <property type="match status" value="1"/>
</dbReference>
<dbReference type="Pfam" id="PF01131">
    <property type="entry name" value="Topoisom_bac"/>
    <property type="match status" value="1"/>
</dbReference>
<dbReference type="Gene3D" id="2.70.20.10">
    <property type="entry name" value="Topoisomerase I, domain 3"/>
    <property type="match status" value="1"/>
</dbReference>
<dbReference type="EMBL" id="JAIPME010000002">
    <property type="protein sequence ID" value="MBZ2385896.1"/>
    <property type="molecule type" value="Genomic_DNA"/>
</dbReference>
<dbReference type="HAMAP" id="MF_00952">
    <property type="entry name" value="Topoisom_1_prok"/>
    <property type="match status" value="1"/>
</dbReference>
<dbReference type="Gene3D" id="1.10.290.10">
    <property type="entry name" value="Topoisomerase I, domain 4"/>
    <property type="match status" value="1"/>
</dbReference>
<evidence type="ECO:0000256" key="4">
    <source>
        <dbReference type="ARBA" id="ARBA00022771"/>
    </source>
</evidence>
<evidence type="ECO:0000256" key="1">
    <source>
        <dbReference type="ARBA" id="ARBA00000213"/>
    </source>
</evidence>
<gene>
    <name evidence="10 13" type="primary">topA</name>
    <name evidence="13" type="ORF">K8P03_00995</name>
</gene>
<evidence type="ECO:0000256" key="5">
    <source>
        <dbReference type="ARBA" id="ARBA00022833"/>
    </source>
</evidence>
<feature type="site" description="Interaction with DNA" evidence="10">
    <location>
        <position position="139"/>
    </location>
</feature>
<dbReference type="PANTHER" id="PTHR42785:SF1">
    <property type="entry name" value="DNA TOPOISOMERASE"/>
    <property type="match status" value="1"/>
</dbReference>
<evidence type="ECO:0000259" key="11">
    <source>
        <dbReference type="PROSITE" id="PS50880"/>
    </source>
</evidence>
<feature type="site" description="Interaction with DNA" evidence="10">
    <location>
        <position position="143"/>
    </location>
</feature>
<dbReference type="InterPro" id="IPR034149">
    <property type="entry name" value="TOPRIM_TopoI"/>
</dbReference>
<evidence type="ECO:0000256" key="7">
    <source>
        <dbReference type="ARBA" id="ARBA00023029"/>
    </source>
</evidence>
<feature type="region of interest" description="Interaction with DNA" evidence="10">
    <location>
        <begin position="163"/>
        <end position="168"/>
    </location>
</feature>
<dbReference type="CDD" id="cd03363">
    <property type="entry name" value="TOPRIM_TopoIA_TopoI"/>
    <property type="match status" value="1"/>
</dbReference>
<comment type="caution">
    <text evidence="13">The sequence shown here is derived from an EMBL/GenBank/DDBJ whole genome shotgun (WGS) entry which is preliminary data.</text>
</comment>
<accession>A0ABS7SWM0</accession>
<keyword evidence="7 10" id="KW-0799">Topoisomerase</keyword>
<dbReference type="PROSITE" id="PS00396">
    <property type="entry name" value="TOPO_IA_1"/>
    <property type="match status" value="1"/>
</dbReference>
<organism evidence="13 14">
    <name type="scientific">Anaerococcus murdochii</name>
    <dbReference type="NCBI Taxonomy" id="411577"/>
    <lineage>
        <taxon>Bacteria</taxon>
        <taxon>Bacillati</taxon>
        <taxon>Bacillota</taxon>
        <taxon>Tissierellia</taxon>
        <taxon>Tissierellales</taxon>
        <taxon>Peptoniphilaceae</taxon>
        <taxon>Anaerococcus</taxon>
    </lineage>
</organism>
<dbReference type="InterPro" id="IPR013825">
    <property type="entry name" value="Topo_IA_cen_sub2"/>
</dbReference>
<dbReference type="SMART" id="SM00493">
    <property type="entry name" value="TOPRIM"/>
    <property type="match status" value="1"/>
</dbReference>
<feature type="domain" description="Toprim" evidence="11">
    <location>
        <begin position="3"/>
        <end position="113"/>
    </location>
</feature>
<keyword evidence="8 10" id="KW-0238">DNA-binding</keyword>
<dbReference type="InterPro" id="IPR013498">
    <property type="entry name" value="Topo_IA_Znf"/>
</dbReference>
<dbReference type="SUPFAM" id="SSF56712">
    <property type="entry name" value="Prokaryotic type I DNA topoisomerase"/>
    <property type="match status" value="1"/>
</dbReference>
<evidence type="ECO:0000259" key="12">
    <source>
        <dbReference type="PROSITE" id="PS52039"/>
    </source>
</evidence>
<dbReference type="InterPro" id="IPR023405">
    <property type="entry name" value="Topo_IA_core_domain"/>
</dbReference>
<keyword evidence="3" id="KW-0479">Metal-binding</keyword>
<dbReference type="InterPro" id="IPR013497">
    <property type="entry name" value="Topo_IA_cen"/>
</dbReference>
<comment type="catalytic activity">
    <reaction evidence="1 10">
        <text>ATP-independent breakage of single-stranded DNA, followed by passage and rejoining.</text>
        <dbReference type="EC" id="5.6.2.1"/>
    </reaction>
</comment>
<proteinExistence type="inferred from homology"/>
<dbReference type="InterPro" id="IPR006171">
    <property type="entry name" value="TOPRIM_dom"/>
</dbReference>
<keyword evidence="6" id="KW-0460">Magnesium</keyword>
<comment type="similarity">
    <text evidence="2 10">Belongs to the type IA topoisomerase family.</text>
</comment>
<dbReference type="SMART" id="SM00436">
    <property type="entry name" value="TOP1Bc"/>
    <property type="match status" value="1"/>
</dbReference>
<keyword evidence="5" id="KW-0862">Zinc</keyword>
<dbReference type="PROSITE" id="PS50880">
    <property type="entry name" value="TOPRIM"/>
    <property type="match status" value="1"/>
</dbReference>
<protein>
    <recommendedName>
        <fullName evidence="10">DNA topoisomerase 1</fullName>
        <ecNumber evidence="10">5.6.2.1</ecNumber>
    </recommendedName>
    <alternativeName>
        <fullName evidence="10">DNA topoisomerase I</fullName>
    </alternativeName>
</protein>
<comment type="function">
    <text evidence="10">Releases the supercoiling and torsional tension of DNA, which is introduced during the DNA replication and transcription, by transiently cleaving and rejoining one strand of the DNA duplex. Introduces a single-strand break via transesterification at a target site in duplex DNA. The scissile phosphodiester is attacked by the catalytic tyrosine of the enzyme, resulting in the formation of a DNA-(5'-phosphotyrosyl)-enzyme intermediate and the expulsion of a 3'-OH DNA strand. The free DNA strand then undergoes passage around the unbroken strand, thus removing DNA supercoils. Finally, in the religation step, the DNA 3'-OH attacks the covalent intermediate to expel the active-site tyrosine and restore the DNA phosphodiester backbone.</text>
</comment>
<dbReference type="InterPro" id="IPR028612">
    <property type="entry name" value="Topoisom_1_IA"/>
</dbReference>
<evidence type="ECO:0000256" key="8">
    <source>
        <dbReference type="ARBA" id="ARBA00023125"/>
    </source>
</evidence>
<dbReference type="PRINTS" id="PR00417">
    <property type="entry name" value="PRTPISMRASEI"/>
</dbReference>
<evidence type="ECO:0000256" key="3">
    <source>
        <dbReference type="ARBA" id="ARBA00022723"/>
    </source>
</evidence>
<evidence type="ECO:0000313" key="14">
    <source>
        <dbReference type="Proteomes" id="UP000734271"/>
    </source>
</evidence>
<evidence type="ECO:0000256" key="9">
    <source>
        <dbReference type="ARBA" id="ARBA00023235"/>
    </source>
</evidence>
<dbReference type="Proteomes" id="UP000734271">
    <property type="component" value="Unassembled WGS sequence"/>
</dbReference>
<dbReference type="RefSeq" id="WP_223417684.1">
    <property type="nucleotide sequence ID" value="NZ_JAIPME010000002.1"/>
</dbReference>
<keyword evidence="14" id="KW-1185">Reference proteome</keyword>
<feature type="site" description="Interaction with DNA" evidence="10">
    <location>
        <position position="155"/>
    </location>
</feature>
<dbReference type="GO" id="GO:0003917">
    <property type="term" value="F:DNA topoisomerase type I (single strand cut, ATP-independent) activity"/>
    <property type="evidence" value="ECO:0007669"/>
    <property type="project" value="UniProtKB-EC"/>
</dbReference>
<dbReference type="EC" id="5.6.2.1" evidence="10"/>
<dbReference type="Gene3D" id="1.10.460.10">
    <property type="entry name" value="Topoisomerase I, domain 2"/>
    <property type="match status" value="1"/>
</dbReference>
<dbReference type="InterPro" id="IPR000380">
    <property type="entry name" value="Topo_IA"/>
</dbReference>
<feature type="active site" description="O-(5'-phospho-DNA)-tyrosine intermediate" evidence="10">
    <location>
        <position position="298"/>
    </location>
</feature>
<evidence type="ECO:0000256" key="10">
    <source>
        <dbReference type="HAMAP-Rule" id="MF_00952"/>
    </source>
</evidence>
<feature type="site" description="Interaction with DNA" evidence="10">
    <location>
        <position position="148"/>
    </location>
</feature>
<keyword evidence="9 10" id="KW-0413">Isomerase</keyword>
<reference evidence="13 14" key="1">
    <citation type="submission" date="2021-08" db="EMBL/GenBank/DDBJ databases">
        <title>FDA dAtabase for Regulatory Grade micrObial Sequences (FDA-ARGOS): Supporting development and validation of Infectious Disease Dx tests.</title>
        <authorList>
            <person name="Sproer C."/>
            <person name="Gronow S."/>
            <person name="Severitt S."/>
            <person name="Schroder I."/>
            <person name="Tallon L."/>
            <person name="Sadzewicz L."/>
            <person name="Zhao X."/>
            <person name="Boylan J."/>
            <person name="Ott S."/>
            <person name="Bowen H."/>
            <person name="Vavikolanu K."/>
            <person name="Hazen T."/>
            <person name="Aluvathingal J."/>
            <person name="Nadendla S."/>
            <person name="Lowell S."/>
            <person name="Myers T."/>
            <person name="Yan Y."/>
            <person name="Sichtig H."/>
        </authorList>
    </citation>
    <scope>NUCLEOTIDE SEQUENCE [LARGE SCALE GENOMIC DNA]</scope>
    <source>
        <strain evidence="13 14">FDAARGOS_1460</strain>
    </source>
</reference>
<sequence>MAKNLVIVESPTKARSISKMLGRNYKVKATVGHLRDLPKSKFGVDIENDFEPEYIKVRGRAKTINELKKEAESADKVYLATDPDREGEAISWHLEYLLDLDPNENNRVEFHEITKNNVLNAMKNPRKIDKNLVDAQQARRVMDRIVGYEISPILWKRVKSGLSAGRVQSVALKLIVDRQKEIDDFIPEEYWTITAKHKYDGIDFESEFYGSKSKKMKVSNESGAQKVLDKIDKDNFKLDTIAKTKRKRRPYAPYTTSTLQQDASNRLGFSTKFTMQLAQQLYEGIDIGKEGTVGLISYMRTDATRISKEIVGESLKYIKEKYGAEYAGRGNTYSGKKKGSQDAHEAIRPTSIFRDPISIKTYLTDQQYKLYKLIWSRVVASQMADYEYLSTQINFDNNGLIFRANGKITLFDGFNKLYGNLDSENNLPDLKEGQVIGAEKITKDQHFTNPPARYTEASLVKTLEEFGIGRPSTYSATINQIMSRNYVELDGRSIYPTELGKTVNEFLQENFDDVINVEFTADMENQLDRIAEDQVFWKDVLRNFYKDFSKDMAAVKKDTTDYKVKDKVLDEKCPKCGKPLAIKHGRNGKFIGCTGFPDCDFTKSIIKTTGVKCPKCKDGEIIERVSKRGKRFYGCSTYPKCDYALWDPPTGEKCPECGSLLVHKKNRKTDEIRCSECDYVKVKKR</sequence>
<name>A0ABS7SWM0_9FIRM</name>
<dbReference type="PROSITE" id="PS52039">
    <property type="entry name" value="TOPO_IA_2"/>
    <property type="match status" value="1"/>
</dbReference>